<keyword evidence="2" id="KW-0472">Membrane</keyword>
<evidence type="ECO:0000313" key="4">
    <source>
        <dbReference type="Proteomes" id="UP000184304"/>
    </source>
</evidence>
<feature type="region of interest" description="Disordered" evidence="1">
    <location>
        <begin position="128"/>
        <end position="154"/>
    </location>
</feature>
<name>A0A1L9NMK0_ASPTC</name>
<protein>
    <submittedName>
        <fullName evidence="3">Uncharacterized protein</fullName>
    </submittedName>
</protein>
<sequence length="354" mass="39277">MVRLPLHVPEQGETDVRRNNAKRRGGQNGVNLKADGTSSGVRLNAQTGGGRGSFSFLFAWPGLKKYGLKEGDAENPSALVGQARRGACRSTQSTNNWPGLFVRPKRTRLTAQWAAVNRRLMIAVRLQDPTQGGGEPQAETTEPEEPVNHSQDDRRVYTNLDRPVRAPFRSVAGEPWIGPQWPWLAIVLWASVAIVGRRRHAVEWLLRCFNGCTSAPSPTQQARMETDREAGRTREPSEGSGDWRGSCLDSDRLDWSNTERNTREIENLAVALLGYWTAPPVLMMMILLFSTFLNVSIQRSGADVRSTWLQRQPTGNLASLNSDVLFLGSVQLDRIKNAIRAGGSPALFRGKLQR</sequence>
<accession>A0A1L9NMK0</accession>
<dbReference type="VEuPathDB" id="FungiDB:ASPTUDRAFT_52329"/>
<keyword evidence="4" id="KW-1185">Reference proteome</keyword>
<feature type="region of interest" description="Disordered" evidence="1">
    <location>
        <begin position="216"/>
        <end position="245"/>
    </location>
</feature>
<feature type="transmembrane region" description="Helical" evidence="2">
    <location>
        <begin position="268"/>
        <end position="289"/>
    </location>
</feature>
<evidence type="ECO:0000256" key="2">
    <source>
        <dbReference type="SAM" id="Phobius"/>
    </source>
</evidence>
<proteinExistence type="predicted"/>
<evidence type="ECO:0000256" key="1">
    <source>
        <dbReference type="SAM" id="MobiDB-lite"/>
    </source>
</evidence>
<keyword evidence="2" id="KW-1133">Transmembrane helix</keyword>
<reference evidence="4" key="1">
    <citation type="journal article" date="2017" name="Genome Biol.">
        <title>Comparative genomics reveals high biological diversity and specific adaptations in the industrially and medically important fungal genus Aspergillus.</title>
        <authorList>
            <person name="de Vries R.P."/>
            <person name="Riley R."/>
            <person name="Wiebenga A."/>
            <person name="Aguilar-Osorio G."/>
            <person name="Amillis S."/>
            <person name="Uchima C.A."/>
            <person name="Anderluh G."/>
            <person name="Asadollahi M."/>
            <person name="Askin M."/>
            <person name="Barry K."/>
            <person name="Battaglia E."/>
            <person name="Bayram O."/>
            <person name="Benocci T."/>
            <person name="Braus-Stromeyer S.A."/>
            <person name="Caldana C."/>
            <person name="Canovas D."/>
            <person name="Cerqueira G.C."/>
            <person name="Chen F."/>
            <person name="Chen W."/>
            <person name="Choi C."/>
            <person name="Clum A."/>
            <person name="Dos Santos R.A."/>
            <person name="Damasio A.R."/>
            <person name="Diallinas G."/>
            <person name="Emri T."/>
            <person name="Fekete E."/>
            <person name="Flipphi M."/>
            <person name="Freyberg S."/>
            <person name="Gallo A."/>
            <person name="Gournas C."/>
            <person name="Habgood R."/>
            <person name="Hainaut M."/>
            <person name="Harispe M.L."/>
            <person name="Henrissat B."/>
            <person name="Hilden K.S."/>
            <person name="Hope R."/>
            <person name="Hossain A."/>
            <person name="Karabika E."/>
            <person name="Karaffa L."/>
            <person name="Karanyi Z."/>
            <person name="Krasevec N."/>
            <person name="Kuo A."/>
            <person name="Kusch H."/>
            <person name="LaButti K."/>
            <person name="Lagendijk E.L."/>
            <person name="Lapidus A."/>
            <person name="Levasseur A."/>
            <person name="Lindquist E."/>
            <person name="Lipzen A."/>
            <person name="Logrieco A.F."/>
            <person name="MacCabe A."/>
            <person name="Maekelae M.R."/>
            <person name="Malavazi I."/>
            <person name="Melin P."/>
            <person name="Meyer V."/>
            <person name="Mielnichuk N."/>
            <person name="Miskei M."/>
            <person name="Molnar A.P."/>
            <person name="Mule G."/>
            <person name="Ngan C.Y."/>
            <person name="Orejas M."/>
            <person name="Orosz E."/>
            <person name="Ouedraogo J.P."/>
            <person name="Overkamp K.M."/>
            <person name="Park H.-S."/>
            <person name="Perrone G."/>
            <person name="Piumi F."/>
            <person name="Punt P.J."/>
            <person name="Ram A.F."/>
            <person name="Ramon A."/>
            <person name="Rauscher S."/>
            <person name="Record E."/>
            <person name="Riano-Pachon D.M."/>
            <person name="Robert V."/>
            <person name="Roehrig J."/>
            <person name="Ruller R."/>
            <person name="Salamov A."/>
            <person name="Salih N.S."/>
            <person name="Samson R.A."/>
            <person name="Sandor E."/>
            <person name="Sanguinetti M."/>
            <person name="Schuetze T."/>
            <person name="Sepcic K."/>
            <person name="Shelest E."/>
            <person name="Sherlock G."/>
            <person name="Sophianopoulou V."/>
            <person name="Squina F.M."/>
            <person name="Sun H."/>
            <person name="Susca A."/>
            <person name="Todd R.B."/>
            <person name="Tsang A."/>
            <person name="Unkles S.E."/>
            <person name="van de Wiele N."/>
            <person name="van Rossen-Uffink D."/>
            <person name="Oliveira J.V."/>
            <person name="Vesth T.C."/>
            <person name="Visser J."/>
            <person name="Yu J.-H."/>
            <person name="Zhou M."/>
            <person name="Andersen M.R."/>
            <person name="Archer D.B."/>
            <person name="Baker S.E."/>
            <person name="Benoit I."/>
            <person name="Brakhage A.A."/>
            <person name="Braus G.H."/>
            <person name="Fischer R."/>
            <person name="Frisvad J.C."/>
            <person name="Goldman G.H."/>
            <person name="Houbraken J."/>
            <person name="Oakley B."/>
            <person name="Pocsi I."/>
            <person name="Scazzocchio C."/>
            <person name="Seiboth B."/>
            <person name="vanKuyk P.A."/>
            <person name="Wortman J."/>
            <person name="Dyer P.S."/>
            <person name="Grigoriev I.V."/>
        </authorList>
    </citation>
    <scope>NUCLEOTIDE SEQUENCE [LARGE SCALE GENOMIC DNA]</scope>
    <source>
        <strain evidence="4">CBS 134.48</strain>
    </source>
</reference>
<dbReference type="AlphaFoldDB" id="A0A1L9NMK0"/>
<evidence type="ECO:0000313" key="3">
    <source>
        <dbReference type="EMBL" id="OJI90469.1"/>
    </source>
</evidence>
<organism evidence="3 4">
    <name type="scientific">Aspergillus tubingensis (strain CBS 134.48)</name>
    <dbReference type="NCBI Taxonomy" id="767770"/>
    <lineage>
        <taxon>Eukaryota</taxon>
        <taxon>Fungi</taxon>
        <taxon>Dikarya</taxon>
        <taxon>Ascomycota</taxon>
        <taxon>Pezizomycotina</taxon>
        <taxon>Eurotiomycetes</taxon>
        <taxon>Eurotiomycetidae</taxon>
        <taxon>Eurotiales</taxon>
        <taxon>Aspergillaceae</taxon>
        <taxon>Aspergillus</taxon>
        <taxon>Aspergillus subgen. Circumdati</taxon>
    </lineage>
</organism>
<gene>
    <name evidence="3" type="ORF">ASPTUDRAFT_52329</name>
</gene>
<dbReference type="EMBL" id="KV878176">
    <property type="protein sequence ID" value="OJI90469.1"/>
    <property type="molecule type" value="Genomic_DNA"/>
</dbReference>
<dbReference type="Proteomes" id="UP000184304">
    <property type="component" value="Unassembled WGS sequence"/>
</dbReference>
<keyword evidence="2" id="KW-0812">Transmembrane</keyword>
<feature type="region of interest" description="Disordered" evidence="1">
    <location>
        <begin position="1"/>
        <end position="39"/>
    </location>
</feature>
<feature type="compositionally biased region" description="Basic and acidic residues" evidence="1">
    <location>
        <begin position="224"/>
        <end position="237"/>
    </location>
</feature>